<evidence type="ECO:0000259" key="15">
    <source>
        <dbReference type="Pfam" id="PF02749"/>
    </source>
</evidence>
<evidence type="ECO:0000256" key="11">
    <source>
        <dbReference type="ARBA" id="ARBA00069173"/>
    </source>
</evidence>
<dbReference type="SUPFAM" id="SSF51690">
    <property type="entry name" value="Nicotinate/Quinolinate PRTase C-terminal domain-like"/>
    <property type="match status" value="1"/>
</dbReference>
<keyword evidence="6" id="KW-0662">Pyridine nucleotide biosynthesis</keyword>
<dbReference type="PIRSF" id="PIRSF006250">
    <property type="entry name" value="NadC_ModD"/>
    <property type="match status" value="1"/>
</dbReference>
<feature type="binding site" evidence="13">
    <location>
        <position position="109"/>
    </location>
    <ligand>
        <name>substrate</name>
    </ligand>
</feature>
<keyword evidence="17" id="KW-1185">Reference proteome</keyword>
<evidence type="ECO:0000256" key="12">
    <source>
        <dbReference type="PIRNR" id="PIRNR006250"/>
    </source>
</evidence>
<dbReference type="GO" id="GO:0004514">
    <property type="term" value="F:nicotinate-nucleotide diphosphorylase (carboxylating) activity"/>
    <property type="evidence" value="ECO:0007669"/>
    <property type="project" value="UniProtKB-EC"/>
</dbReference>
<evidence type="ECO:0000256" key="1">
    <source>
        <dbReference type="ARBA" id="ARBA00003237"/>
    </source>
</evidence>
<dbReference type="InterPro" id="IPR037128">
    <property type="entry name" value="Quinolinate_PRibosylTase_N_sf"/>
</dbReference>
<feature type="binding site" evidence="13">
    <location>
        <position position="205"/>
    </location>
    <ligand>
        <name>substrate</name>
    </ligand>
</feature>
<sequence length="287" mass="30766">MQVHLNQDIQTSVTLALAEDLGGIADADRDITASLIPADHNAVATIICRENCVIAGVAWVNEVFKQLDAKAALPDTKITWFVNDGQSVKANNTLCEISGNARLLLTGERTALNFLQSLSGTATITSQYVKELQGSNTRLLDTRKTIPGLRSAQKYAVTCGGGYNHRIGLFDAFLIKENHVNACGGIPEAIATAKQNFPGKTVEVEVESLEELSLGIDAGADIIMLDNFTTAMIEQAVSINQGRAKLEVSGNMTLATLKEYTKAGVDFISVGALTKHVKAIDLSMRFV</sequence>
<dbReference type="Pfam" id="PF01729">
    <property type="entry name" value="QRPTase_C"/>
    <property type="match status" value="1"/>
</dbReference>
<dbReference type="InterPro" id="IPR013785">
    <property type="entry name" value="Aldolase_TIM"/>
</dbReference>
<protein>
    <recommendedName>
        <fullName evidence="11">Probable nicotinate-nucleotide pyrophosphorylase [carboxylating]</fullName>
        <ecNumber evidence="5">2.4.2.19</ecNumber>
    </recommendedName>
    <alternativeName>
        <fullName evidence="9">Quinolinate phosphoribosyltransferase [decarboxylating]</fullName>
    </alternativeName>
</protein>
<comment type="catalytic activity">
    <reaction evidence="10">
        <text>nicotinate beta-D-ribonucleotide + CO2 + diphosphate = quinolinate + 5-phospho-alpha-D-ribose 1-diphosphate + 2 H(+)</text>
        <dbReference type="Rhea" id="RHEA:12733"/>
        <dbReference type="ChEBI" id="CHEBI:15378"/>
        <dbReference type="ChEBI" id="CHEBI:16526"/>
        <dbReference type="ChEBI" id="CHEBI:29959"/>
        <dbReference type="ChEBI" id="CHEBI:33019"/>
        <dbReference type="ChEBI" id="CHEBI:57502"/>
        <dbReference type="ChEBI" id="CHEBI:58017"/>
        <dbReference type="EC" id="2.4.2.19"/>
    </reaction>
</comment>
<dbReference type="InterPro" id="IPR004393">
    <property type="entry name" value="NadC"/>
</dbReference>
<dbReference type="GO" id="GO:0009435">
    <property type="term" value="P:NAD+ biosynthetic process"/>
    <property type="evidence" value="ECO:0007669"/>
    <property type="project" value="UniProtKB-UniPathway"/>
</dbReference>
<dbReference type="OrthoDB" id="9782546at2"/>
<dbReference type="EMBL" id="VCBC01000004">
    <property type="protein sequence ID" value="TLU66743.1"/>
    <property type="molecule type" value="Genomic_DNA"/>
</dbReference>
<dbReference type="Proteomes" id="UP000307790">
    <property type="component" value="Unassembled WGS sequence"/>
</dbReference>
<keyword evidence="8 12" id="KW-0808">Transferase</keyword>
<dbReference type="InterPro" id="IPR022412">
    <property type="entry name" value="Quinolinate_PRibosylTrfase_N"/>
</dbReference>
<evidence type="ECO:0000256" key="5">
    <source>
        <dbReference type="ARBA" id="ARBA00011944"/>
    </source>
</evidence>
<comment type="caution">
    <text evidence="16">The sequence shown here is derived from an EMBL/GenBank/DDBJ whole genome shotgun (WGS) entry which is preliminary data.</text>
</comment>
<reference evidence="16 17" key="1">
    <citation type="submission" date="2019-05" db="EMBL/GenBank/DDBJ databases">
        <title>Genome sequences of Thalassotalea litorea 1K03283.</title>
        <authorList>
            <person name="Zhang D."/>
        </authorList>
    </citation>
    <scope>NUCLEOTIDE SEQUENCE [LARGE SCALE GENOMIC DNA]</scope>
    <source>
        <strain evidence="16 17">MCCC 1K03283</strain>
    </source>
</reference>
<dbReference type="Gene3D" id="3.90.1170.20">
    <property type="entry name" value="Quinolinate phosphoribosyl transferase, N-terminal domain"/>
    <property type="match status" value="1"/>
</dbReference>
<evidence type="ECO:0000256" key="4">
    <source>
        <dbReference type="ARBA" id="ARBA00011218"/>
    </source>
</evidence>
<comment type="function">
    <text evidence="1">Involved in the catabolism of quinolinic acid (QA).</text>
</comment>
<evidence type="ECO:0000256" key="9">
    <source>
        <dbReference type="ARBA" id="ARBA00033102"/>
    </source>
</evidence>
<dbReference type="InterPro" id="IPR027277">
    <property type="entry name" value="NadC/ModD"/>
</dbReference>
<dbReference type="GO" id="GO:0005737">
    <property type="term" value="C:cytoplasm"/>
    <property type="evidence" value="ECO:0007669"/>
    <property type="project" value="TreeGrafter"/>
</dbReference>
<dbReference type="PANTHER" id="PTHR32179">
    <property type="entry name" value="NICOTINATE-NUCLEOTIDE PYROPHOSPHORYLASE [CARBOXYLATING]"/>
    <property type="match status" value="1"/>
</dbReference>
<evidence type="ECO:0000256" key="8">
    <source>
        <dbReference type="ARBA" id="ARBA00022679"/>
    </source>
</evidence>
<feature type="domain" description="Quinolinate phosphoribosyl transferase C-terminal" evidence="14">
    <location>
        <begin position="122"/>
        <end position="285"/>
    </location>
</feature>
<name>A0A5R9IQI5_9GAMM</name>
<feature type="binding site" evidence="13">
    <location>
        <begin position="249"/>
        <end position="251"/>
    </location>
    <ligand>
        <name>substrate</name>
    </ligand>
</feature>
<dbReference type="CDD" id="cd01572">
    <property type="entry name" value="QPRTase"/>
    <property type="match status" value="1"/>
</dbReference>
<dbReference type="PANTHER" id="PTHR32179:SF3">
    <property type="entry name" value="NICOTINATE-NUCLEOTIDE PYROPHOSPHORYLASE [CARBOXYLATING]"/>
    <property type="match status" value="1"/>
</dbReference>
<dbReference type="NCBIfam" id="TIGR00078">
    <property type="entry name" value="nadC"/>
    <property type="match status" value="1"/>
</dbReference>
<feature type="binding site" evidence="13">
    <location>
        <begin position="270"/>
        <end position="272"/>
    </location>
    <ligand>
        <name>substrate</name>
    </ligand>
</feature>
<evidence type="ECO:0000256" key="2">
    <source>
        <dbReference type="ARBA" id="ARBA00004893"/>
    </source>
</evidence>
<evidence type="ECO:0000313" key="16">
    <source>
        <dbReference type="EMBL" id="TLU66743.1"/>
    </source>
</evidence>
<gene>
    <name evidence="16" type="primary">nadC</name>
    <name evidence="16" type="ORF">FE810_04335</name>
</gene>
<dbReference type="FunFam" id="3.90.1170.20:FF:000001">
    <property type="entry name" value="Nicotinate-nucleotide diphosphorylase (Carboxylating)"/>
    <property type="match status" value="1"/>
</dbReference>
<organism evidence="16 17">
    <name type="scientific">Thalassotalea litorea</name>
    <dbReference type="NCBI Taxonomy" id="2020715"/>
    <lineage>
        <taxon>Bacteria</taxon>
        <taxon>Pseudomonadati</taxon>
        <taxon>Pseudomonadota</taxon>
        <taxon>Gammaproteobacteria</taxon>
        <taxon>Alteromonadales</taxon>
        <taxon>Colwelliaceae</taxon>
        <taxon>Thalassotalea</taxon>
    </lineage>
</organism>
<comment type="pathway">
    <text evidence="2">Cofactor biosynthesis; NAD(+) biosynthesis; nicotinate D-ribonucleotide from quinolinate: step 1/1.</text>
</comment>
<dbReference type="Gene3D" id="3.20.20.70">
    <property type="entry name" value="Aldolase class I"/>
    <property type="match status" value="1"/>
</dbReference>
<evidence type="ECO:0000256" key="6">
    <source>
        <dbReference type="ARBA" id="ARBA00022642"/>
    </source>
</evidence>
<dbReference type="UniPathway" id="UPA00253">
    <property type="reaction ID" value="UER00331"/>
</dbReference>
<dbReference type="InterPro" id="IPR036068">
    <property type="entry name" value="Nicotinate_pribotase-like_C"/>
</dbReference>
<proteinExistence type="inferred from homology"/>
<keyword evidence="7 12" id="KW-0328">Glycosyltransferase</keyword>
<comment type="subunit">
    <text evidence="4">Hexamer formed by 3 homodimers.</text>
</comment>
<evidence type="ECO:0000259" key="14">
    <source>
        <dbReference type="Pfam" id="PF01729"/>
    </source>
</evidence>
<feature type="binding site" evidence="13">
    <location>
        <position position="166"/>
    </location>
    <ligand>
        <name>substrate</name>
    </ligand>
</feature>
<evidence type="ECO:0000256" key="13">
    <source>
        <dbReference type="PIRSR" id="PIRSR006250-1"/>
    </source>
</evidence>
<dbReference type="AlphaFoldDB" id="A0A5R9IQI5"/>
<feature type="domain" description="Quinolinate phosphoribosyl transferase N-terminal" evidence="15">
    <location>
        <begin position="30"/>
        <end position="119"/>
    </location>
</feature>
<evidence type="ECO:0000256" key="3">
    <source>
        <dbReference type="ARBA" id="ARBA00009400"/>
    </source>
</evidence>
<evidence type="ECO:0000256" key="7">
    <source>
        <dbReference type="ARBA" id="ARBA00022676"/>
    </source>
</evidence>
<dbReference type="EC" id="2.4.2.19" evidence="5"/>
<dbReference type="FunFam" id="3.20.20.70:FF:000030">
    <property type="entry name" value="Nicotinate-nucleotide pyrophosphorylase, carboxylating"/>
    <property type="match status" value="1"/>
</dbReference>
<evidence type="ECO:0000313" key="17">
    <source>
        <dbReference type="Proteomes" id="UP000307790"/>
    </source>
</evidence>
<dbReference type="Pfam" id="PF02749">
    <property type="entry name" value="QRPTase_N"/>
    <property type="match status" value="1"/>
</dbReference>
<feature type="binding site" evidence="13">
    <location>
        <begin position="142"/>
        <end position="144"/>
    </location>
    <ligand>
        <name>substrate</name>
    </ligand>
</feature>
<dbReference type="RefSeq" id="WP_138318808.1">
    <property type="nucleotide sequence ID" value="NZ_VCBC01000004.1"/>
</dbReference>
<dbReference type="SUPFAM" id="SSF54675">
    <property type="entry name" value="Nicotinate/Quinolinate PRTase N-terminal domain-like"/>
    <property type="match status" value="1"/>
</dbReference>
<comment type="similarity">
    <text evidence="3 12">Belongs to the NadC/ModD family.</text>
</comment>
<evidence type="ECO:0000256" key="10">
    <source>
        <dbReference type="ARBA" id="ARBA00047445"/>
    </source>
</evidence>
<feature type="binding site" evidence="13">
    <location>
        <position position="176"/>
    </location>
    <ligand>
        <name>substrate</name>
    </ligand>
</feature>
<accession>A0A5R9IQI5</accession>
<feature type="binding site" evidence="13">
    <location>
        <position position="226"/>
    </location>
    <ligand>
        <name>substrate</name>
    </ligand>
</feature>
<dbReference type="GO" id="GO:0034213">
    <property type="term" value="P:quinolinate catabolic process"/>
    <property type="evidence" value="ECO:0007669"/>
    <property type="project" value="TreeGrafter"/>
</dbReference>
<dbReference type="InterPro" id="IPR002638">
    <property type="entry name" value="Quinolinate_PRibosylTrfase_C"/>
</dbReference>